<evidence type="ECO:0000256" key="4">
    <source>
        <dbReference type="ARBA" id="ARBA00022989"/>
    </source>
</evidence>
<evidence type="ECO:0000256" key="6">
    <source>
        <dbReference type="SAM" id="Phobius"/>
    </source>
</evidence>
<evidence type="ECO:0000256" key="5">
    <source>
        <dbReference type="ARBA" id="ARBA00023136"/>
    </source>
</evidence>
<dbReference type="Gene3D" id="1.20.81.30">
    <property type="entry name" value="Type II secretion system (T2SS), domain F"/>
    <property type="match status" value="1"/>
</dbReference>
<organism evidence="8 9">
    <name type="scientific">Sinomonas humi</name>
    <dbReference type="NCBI Taxonomy" id="1338436"/>
    <lineage>
        <taxon>Bacteria</taxon>
        <taxon>Bacillati</taxon>
        <taxon>Actinomycetota</taxon>
        <taxon>Actinomycetes</taxon>
        <taxon>Micrococcales</taxon>
        <taxon>Micrococcaceae</taxon>
        <taxon>Sinomonas</taxon>
    </lineage>
</organism>
<evidence type="ECO:0000256" key="2">
    <source>
        <dbReference type="ARBA" id="ARBA00022475"/>
    </source>
</evidence>
<evidence type="ECO:0000313" key="8">
    <source>
        <dbReference type="EMBL" id="KHL05053.1"/>
    </source>
</evidence>
<feature type="transmembrane region" description="Helical" evidence="6">
    <location>
        <begin position="282"/>
        <end position="302"/>
    </location>
</feature>
<dbReference type="InterPro" id="IPR018076">
    <property type="entry name" value="T2SS_GspF_dom"/>
</dbReference>
<accession>A0A0B2ASZ6</accession>
<keyword evidence="4 6" id="KW-1133">Transmembrane helix</keyword>
<keyword evidence="9" id="KW-1185">Reference proteome</keyword>
<feature type="transmembrane region" description="Helical" evidence="6">
    <location>
        <begin position="251"/>
        <end position="270"/>
    </location>
</feature>
<dbReference type="Proteomes" id="UP000030982">
    <property type="component" value="Unassembled WGS sequence"/>
</dbReference>
<dbReference type="AlphaFoldDB" id="A0A0B2ASZ6"/>
<gene>
    <name evidence="8" type="ORF">LK10_03645</name>
</gene>
<dbReference type="EMBL" id="JTDL01000037">
    <property type="protein sequence ID" value="KHL05053.1"/>
    <property type="molecule type" value="Genomic_DNA"/>
</dbReference>
<dbReference type="PANTHER" id="PTHR35007">
    <property type="entry name" value="INTEGRAL MEMBRANE PROTEIN-RELATED"/>
    <property type="match status" value="1"/>
</dbReference>
<keyword evidence="2" id="KW-1003">Cell membrane</keyword>
<evidence type="ECO:0000313" key="9">
    <source>
        <dbReference type="Proteomes" id="UP000030982"/>
    </source>
</evidence>
<proteinExistence type="predicted"/>
<dbReference type="InterPro" id="IPR042094">
    <property type="entry name" value="T2SS_GspF_sf"/>
</dbReference>
<keyword evidence="5 6" id="KW-0472">Membrane</keyword>
<name>A0A0B2ASZ6_9MICC</name>
<dbReference type="PANTHER" id="PTHR35007:SF1">
    <property type="entry name" value="PILUS ASSEMBLY PROTEIN"/>
    <property type="match status" value="1"/>
</dbReference>
<comment type="caution">
    <text evidence="8">The sequence shown here is derived from an EMBL/GenBank/DDBJ whole genome shotgun (WGS) entry which is preliminary data.</text>
</comment>
<sequence length="310" mass="33083">MEVMLGCGLILAGGLVSAVLVLRPGHRALPVSRRRPVVAESEGAFSRAATGIADALQGWISGRRFRVVSPELLDVAGLHVRQADLLIWVIAGMAAGIALGLLGGSLGLGLLLAIIAPLAPQLVVRSRIAGRRKKFDTQLADTLNLLAGGLRAGHSILRAIDAAAAESPQPTAHEMRRVIHETALGRDLLASLGDTASRMENQDFVWVSQAIQINREVGGNLADVLDQVNETIRERSEIKGHISALAAEGKFSAYILMALPVGIVVMLMMVNPTYMTPMFTNPLGWAMIAASVVLMGIGAFWLRKIIQIKF</sequence>
<evidence type="ECO:0000259" key="7">
    <source>
        <dbReference type="Pfam" id="PF00482"/>
    </source>
</evidence>
<dbReference type="GO" id="GO:0005886">
    <property type="term" value="C:plasma membrane"/>
    <property type="evidence" value="ECO:0007669"/>
    <property type="project" value="UniProtKB-SubCell"/>
</dbReference>
<reference evidence="8 9" key="1">
    <citation type="submission" date="2014-09" db="EMBL/GenBank/DDBJ databases">
        <title>Genome sequence of Sinomonas sp. MUSC 117.</title>
        <authorList>
            <person name="Lee L.-H."/>
        </authorList>
    </citation>
    <scope>NUCLEOTIDE SEQUENCE [LARGE SCALE GENOMIC DNA]</scope>
    <source>
        <strain evidence="8 9">MUSC 117</strain>
    </source>
</reference>
<evidence type="ECO:0000256" key="3">
    <source>
        <dbReference type="ARBA" id="ARBA00022692"/>
    </source>
</evidence>
<protein>
    <submittedName>
        <fullName evidence="8">Type II secretion system protein F</fullName>
    </submittedName>
</protein>
<feature type="transmembrane region" description="Helical" evidence="6">
    <location>
        <begin position="85"/>
        <end position="118"/>
    </location>
</feature>
<dbReference type="STRING" id="1338436.LK10_03645"/>
<dbReference type="RefSeq" id="WP_043120105.1">
    <property type="nucleotide sequence ID" value="NZ_JTDL01000037.1"/>
</dbReference>
<evidence type="ECO:0000256" key="1">
    <source>
        <dbReference type="ARBA" id="ARBA00004651"/>
    </source>
</evidence>
<keyword evidence="3 6" id="KW-0812">Transmembrane</keyword>
<dbReference type="OrthoDB" id="597333at2"/>
<feature type="domain" description="Type II secretion system protein GspF" evidence="7">
    <location>
        <begin position="143"/>
        <end position="268"/>
    </location>
</feature>
<comment type="subcellular location">
    <subcellularLocation>
        <location evidence="1">Cell membrane</location>
        <topology evidence="1">Multi-pass membrane protein</topology>
    </subcellularLocation>
</comment>
<dbReference type="Pfam" id="PF00482">
    <property type="entry name" value="T2SSF"/>
    <property type="match status" value="1"/>
</dbReference>